<dbReference type="AlphaFoldDB" id="A0A1H9UPS0"/>
<protein>
    <submittedName>
        <fullName evidence="1">Uncharacterized protein</fullName>
    </submittedName>
</protein>
<gene>
    <name evidence="1" type="ORF">SAMN04487884_11940</name>
</gene>
<organism evidence="1 2">
    <name type="scientific">Butyrivibrio fibrisolvens</name>
    <dbReference type="NCBI Taxonomy" id="831"/>
    <lineage>
        <taxon>Bacteria</taxon>
        <taxon>Bacillati</taxon>
        <taxon>Bacillota</taxon>
        <taxon>Clostridia</taxon>
        <taxon>Lachnospirales</taxon>
        <taxon>Lachnospiraceae</taxon>
        <taxon>Butyrivibrio</taxon>
    </lineage>
</organism>
<dbReference type="Proteomes" id="UP000182584">
    <property type="component" value="Unassembled WGS sequence"/>
</dbReference>
<dbReference type="eggNOG" id="ENOG502ZEHI">
    <property type="taxonomic scope" value="Bacteria"/>
</dbReference>
<dbReference type="RefSeq" id="WP_027206273.1">
    <property type="nucleotide sequence ID" value="NZ_FOGJ01000019.1"/>
</dbReference>
<dbReference type="EMBL" id="FOGJ01000019">
    <property type="protein sequence ID" value="SES11328.1"/>
    <property type="molecule type" value="Genomic_DNA"/>
</dbReference>
<reference evidence="1 2" key="1">
    <citation type="submission" date="2016-10" db="EMBL/GenBank/DDBJ databases">
        <authorList>
            <person name="de Groot N.N."/>
        </authorList>
    </citation>
    <scope>NUCLEOTIDE SEQUENCE [LARGE SCALE GENOMIC DNA]</scope>
    <source>
        <strain evidence="1 2">AR40</strain>
    </source>
</reference>
<accession>A0A1H9UPS0</accession>
<name>A0A1H9UPS0_BUTFI</name>
<sequence length="233" mass="27299">MKHRKKILSNRSFAAIWDAASKAESYRELCNMAYDSKYFNPSYLEKKSGLSMKEVYVVLENIYKAYNMRFDEIMKEAGTTNSKLRDSFCIPEKSIEAWKSGRNRCPDYIRLMLLRYYHLLKLGKYIYTEEYDDYLKTIPKVYEESGKEKATDVLNKKEAITINKAADDSLDKGIYDNVRNYEDYSDDDFYEMISSIGSAKHIADDGVKINNKRNSVVNKTDYLDNILKSRKKK</sequence>
<evidence type="ECO:0000313" key="1">
    <source>
        <dbReference type="EMBL" id="SES11328.1"/>
    </source>
</evidence>
<proteinExistence type="predicted"/>
<dbReference type="OrthoDB" id="9774673at2"/>
<evidence type="ECO:0000313" key="2">
    <source>
        <dbReference type="Proteomes" id="UP000182584"/>
    </source>
</evidence>